<reference evidence="2" key="2">
    <citation type="submission" date="2020-11" db="EMBL/GenBank/DDBJ databases">
        <authorList>
            <person name="Cecchin M."/>
            <person name="Marcolungo L."/>
            <person name="Rossato M."/>
            <person name="Girolomoni L."/>
            <person name="Cosentino E."/>
            <person name="Cuine S."/>
            <person name="Li-Beisson Y."/>
            <person name="Delledonne M."/>
            <person name="Ballottari M."/>
        </authorList>
    </citation>
    <scope>NUCLEOTIDE SEQUENCE</scope>
    <source>
        <strain evidence="2">211/11P</strain>
        <tissue evidence="2">Whole cell</tissue>
    </source>
</reference>
<evidence type="ECO:0000256" key="1">
    <source>
        <dbReference type="SAM" id="SignalP"/>
    </source>
</evidence>
<feature type="chain" id="PRO_5039478989" evidence="1">
    <location>
        <begin position="23"/>
        <end position="194"/>
    </location>
</feature>
<sequence>MAACRTLLALAALATLALSTNAALPELANPGGPPFLSAYFQSQEHDSGELSSLRLNVNSTFSEIYADDGAAVAFSGLYTSWECGPEPGSYFAITNATRHYADGTGELRTACMHPPTSFIANPDAVLAALPAGEDYHWCEYGLVDLAKGVILWAHNDEQCSSETDHWHELSVLQPLGANENTCGTPTLPEHDHDH</sequence>
<organism evidence="2 3">
    <name type="scientific">Chlorella vulgaris</name>
    <name type="common">Green alga</name>
    <dbReference type="NCBI Taxonomy" id="3077"/>
    <lineage>
        <taxon>Eukaryota</taxon>
        <taxon>Viridiplantae</taxon>
        <taxon>Chlorophyta</taxon>
        <taxon>core chlorophytes</taxon>
        <taxon>Trebouxiophyceae</taxon>
        <taxon>Chlorellales</taxon>
        <taxon>Chlorellaceae</taxon>
        <taxon>Chlorella clade</taxon>
        <taxon>Chlorella</taxon>
    </lineage>
</organism>
<protein>
    <submittedName>
        <fullName evidence="2">Uncharacterized protein</fullName>
    </submittedName>
</protein>
<dbReference type="AlphaFoldDB" id="A0A9D4TPD9"/>
<dbReference type="Proteomes" id="UP001055712">
    <property type="component" value="Unassembled WGS sequence"/>
</dbReference>
<keyword evidence="1" id="KW-0732">Signal</keyword>
<proteinExistence type="predicted"/>
<evidence type="ECO:0000313" key="3">
    <source>
        <dbReference type="Proteomes" id="UP001055712"/>
    </source>
</evidence>
<accession>A0A9D4TPD9</accession>
<reference evidence="2" key="1">
    <citation type="journal article" date="2019" name="Plant J.">
        <title>Chlorella vulgaris genome assembly and annotation reveals the molecular basis for metabolic acclimation to high light conditions.</title>
        <authorList>
            <person name="Cecchin M."/>
            <person name="Marcolungo L."/>
            <person name="Rossato M."/>
            <person name="Girolomoni L."/>
            <person name="Cosentino E."/>
            <person name="Cuine S."/>
            <person name="Li-Beisson Y."/>
            <person name="Delledonne M."/>
            <person name="Ballottari M."/>
        </authorList>
    </citation>
    <scope>NUCLEOTIDE SEQUENCE</scope>
    <source>
        <strain evidence="2">211/11P</strain>
    </source>
</reference>
<comment type="caution">
    <text evidence="2">The sequence shown here is derived from an EMBL/GenBank/DDBJ whole genome shotgun (WGS) entry which is preliminary data.</text>
</comment>
<dbReference type="EMBL" id="SIDB01000007">
    <property type="protein sequence ID" value="KAI3431002.1"/>
    <property type="molecule type" value="Genomic_DNA"/>
</dbReference>
<feature type="signal peptide" evidence="1">
    <location>
        <begin position="1"/>
        <end position="22"/>
    </location>
</feature>
<keyword evidence="3" id="KW-1185">Reference proteome</keyword>
<dbReference type="OrthoDB" id="520452at2759"/>
<evidence type="ECO:0000313" key="2">
    <source>
        <dbReference type="EMBL" id="KAI3431002.1"/>
    </source>
</evidence>
<name>A0A9D4TPD9_CHLVU</name>
<gene>
    <name evidence="2" type="ORF">D9Q98_009404</name>
</gene>